<dbReference type="EMBL" id="JBHUEL010000010">
    <property type="protein sequence ID" value="MFD1767481.1"/>
    <property type="molecule type" value="Genomic_DNA"/>
</dbReference>
<dbReference type="InterPro" id="IPR042099">
    <property type="entry name" value="ANL_N_sf"/>
</dbReference>
<dbReference type="NCBIfam" id="NF005863">
    <property type="entry name" value="PRK07798.1"/>
    <property type="match status" value="1"/>
</dbReference>
<dbReference type="PROSITE" id="PS00455">
    <property type="entry name" value="AMP_BINDING"/>
    <property type="match status" value="1"/>
</dbReference>
<reference evidence="4" key="1">
    <citation type="journal article" date="2019" name="Int. J. Syst. Evol. Microbiol.">
        <title>The Global Catalogue of Microorganisms (GCM) 10K type strain sequencing project: providing services to taxonomists for standard genome sequencing and annotation.</title>
        <authorList>
            <consortium name="The Broad Institute Genomics Platform"/>
            <consortium name="The Broad Institute Genome Sequencing Center for Infectious Disease"/>
            <person name="Wu L."/>
            <person name="Ma J."/>
        </authorList>
    </citation>
    <scope>NUCLEOTIDE SEQUENCE [LARGE SCALE GENOMIC DNA]</scope>
    <source>
        <strain evidence="4">CGMCC 1.12449</strain>
    </source>
</reference>
<evidence type="ECO:0000313" key="4">
    <source>
        <dbReference type="Proteomes" id="UP001597215"/>
    </source>
</evidence>
<sequence length="541" mass="59100">MTEWTYATQWESVAKAVADKPAIVQQDNVMSWREFDEAANGLAEYLVQSGLGRQAKVALYARNCPEYLVGTYAAFKASLVPFNVNYRYGNDELLYLFENGDAEAVIFETVYAERIDAIRSRLPGVKRWIAIERPGFPLPGWAVSYADIRPCENAPTGNGPRRSEDLMFIYTGGTTGMPKAVMWQQGDLIGKGGYGANPLLGLEPMKGPEEAGDRAKAMPIPVRMLIAPPLMHGTGLLSAFAALSVGGTVLLNRPDHFNAIETLDLAEKWQATWMIIVGQPFAQPLLDALDAEPGRWNLQSMLFFTSSGAMWNEENKRGLLRHMPQAALMDAFSSSEALGLGSSVMTSADTVHTAQFALGEDCAVFDEEGRRVEPGSEIRGRVAVGGFIPVGYYKDPVKSAATFIEIEGRRWSMPGDWALVNADGSLTLLGRGSQCINTGGEKVFPEEVEEALKRHPAVVDAAVCGMPDPRFGERVAAVASLKPGMSADPMELVDHVRGELAHYKAPRHLLCVEKVPRAPNGKMDYAEVRRMVTEAFAINQP</sequence>
<dbReference type="InterPro" id="IPR020845">
    <property type="entry name" value="AMP-binding_CS"/>
</dbReference>
<dbReference type="InterPro" id="IPR050237">
    <property type="entry name" value="ATP-dep_AMP-bd_enzyme"/>
</dbReference>
<dbReference type="Gene3D" id="3.40.50.12780">
    <property type="entry name" value="N-terminal domain of ligase-like"/>
    <property type="match status" value="1"/>
</dbReference>
<dbReference type="RefSeq" id="WP_381514929.1">
    <property type="nucleotide sequence ID" value="NZ_JBHUEL010000010.1"/>
</dbReference>
<keyword evidence="4" id="KW-1185">Reference proteome</keyword>
<dbReference type="Proteomes" id="UP001597215">
    <property type="component" value="Unassembled WGS sequence"/>
</dbReference>
<feature type="domain" description="AMP-dependent synthetase/ligase" evidence="1">
    <location>
        <begin position="12"/>
        <end position="386"/>
    </location>
</feature>
<dbReference type="Pfam" id="PF00501">
    <property type="entry name" value="AMP-binding"/>
    <property type="match status" value="1"/>
</dbReference>
<dbReference type="PANTHER" id="PTHR43767:SF1">
    <property type="entry name" value="NONRIBOSOMAL PEPTIDE SYNTHASE PES1 (EUROFUNG)-RELATED"/>
    <property type="match status" value="1"/>
</dbReference>
<dbReference type="InterPro" id="IPR045851">
    <property type="entry name" value="AMP-bd_C_sf"/>
</dbReference>
<dbReference type="SUPFAM" id="SSF56801">
    <property type="entry name" value="Acetyl-CoA synthetase-like"/>
    <property type="match status" value="1"/>
</dbReference>
<evidence type="ECO:0000259" key="2">
    <source>
        <dbReference type="Pfam" id="PF13193"/>
    </source>
</evidence>
<accession>A0ABW4MFQ7</accession>
<dbReference type="Gene3D" id="3.30.300.30">
    <property type="match status" value="1"/>
</dbReference>
<dbReference type="Pfam" id="PF13193">
    <property type="entry name" value="AMP-binding_C"/>
    <property type="match status" value="1"/>
</dbReference>
<comment type="caution">
    <text evidence="3">The sequence shown here is derived from an EMBL/GenBank/DDBJ whole genome shotgun (WGS) entry which is preliminary data.</text>
</comment>
<feature type="domain" description="AMP-binding enzyme C-terminal" evidence="2">
    <location>
        <begin position="447"/>
        <end position="522"/>
    </location>
</feature>
<dbReference type="InterPro" id="IPR025110">
    <property type="entry name" value="AMP-bd_C"/>
</dbReference>
<evidence type="ECO:0000259" key="1">
    <source>
        <dbReference type="Pfam" id="PF00501"/>
    </source>
</evidence>
<gene>
    <name evidence="3" type="ORF">ACFSAG_11590</name>
</gene>
<proteinExistence type="predicted"/>
<name>A0ABW4MFQ7_9SPHN</name>
<dbReference type="PANTHER" id="PTHR43767">
    <property type="entry name" value="LONG-CHAIN-FATTY-ACID--COA LIGASE"/>
    <property type="match status" value="1"/>
</dbReference>
<evidence type="ECO:0000313" key="3">
    <source>
        <dbReference type="EMBL" id="MFD1767481.1"/>
    </source>
</evidence>
<organism evidence="3 4">
    <name type="scientific">Sphingorhabdus buctiana</name>
    <dbReference type="NCBI Taxonomy" id="1508805"/>
    <lineage>
        <taxon>Bacteria</taxon>
        <taxon>Pseudomonadati</taxon>
        <taxon>Pseudomonadota</taxon>
        <taxon>Alphaproteobacteria</taxon>
        <taxon>Sphingomonadales</taxon>
        <taxon>Sphingomonadaceae</taxon>
        <taxon>Sphingorhabdus</taxon>
    </lineage>
</organism>
<dbReference type="InterPro" id="IPR000873">
    <property type="entry name" value="AMP-dep_synth/lig_dom"/>
</dbReference>
<protein>
    <submittedName>
        <fullName evidence="3">AMP-binding protein</fullName>
    </submittedName>
</protein>